<accession>A0A212JB27</accession>
<sequence length="224" mass="26118">MPVMKNKYLLLSLFFSLFFVSLELQAQEDNVYIFDEFKNGKAVYKNGAVVYAKLNYDPLNQRMLFLSPSDNALLEIVNPSDISYINIEGRMFEQIKGNLFYERINYNNFIFYIQWRYKAVSEGKPSGYGMTSTTSAITSVSVINKEGRAIPLNVSEKFNYKPDNFYYIKINNTQKRFSSPDSLAKLFKAHKEEIKKYIKENKLDFDNPEDIKSAVEYCSQYTVK</sequence>
<proteinExistence type="predicted"/>
<organism evidence="2">
    <name type="scientific">uncultured Dysgonomonas sp</name>
    <dbReference type="NCBI Taxonomy" id="206096"/>
    <lineage>
        <taxon>Bacteria</taxon>
        <taxon>Pseudomonadati</taxon>
        <taxon>Bacteroidota</taxon>
        <taxon>Bacteroidia</taxon>
        <taxon>Bacteroidales</taxon>
        <taxon>Dysgonomonadaceae</taxon>
        <taxon>Dysgonomonas</taxon>
        <taxon>environmental samples</taxon>
    </lineage>
</organism>
<evidence type="ECO:0008006" key="3">
    <source>
        <dbReference type="Google" id="ProtNLM"/>
    </source>
</evidence>
<dbReference type="AlphaFoldDB" id="A0A212JB27"/>
<dbReference type="EMBL" id="FLUL01000001">
    <property type="protein sequence ID" value="SBV96435.1"/>
    <property type="molecule type" value="Genomic_DNA"/>
</dbReference>
<name>A0A212JB27_9BACT</name>
<reference evidence="2" key="1">
    <citation type="submission" date="2016-04" db="EMBL/GenBank/DDBJ databases">
        <authorList>
            <person name="Evans L.H."/>
            <person name="Alamgir A."/>
            <person name="Owens N."/>
            <person name="Weber N.D."/>
            <person name="Virtaneva K."/>
            <person name="Barbian K."/>
            <person name="Babar A."/>
            <person name="Rosenke K."/>
        </authorList>
    </citation>
    <scope>NUCLEOTIDE SEQUENCE</scope>
    <source>
        <strain evidence="2">86-2</strain>
    </source>
</reference>
<evidence type="ECO:0000256" key="1">
    <source>
        <dbReference type="SAM" id="SignalP"/>
    </source>
</evidence>
<feature type="signal peptide" evidence="1">
    <location>
        <begin position="1"/>
        <end position="26"/>
    </location>
</feature>
<keyword evidence="1" id="KW-0732">Signal</keyword>
<protein>
    <recommendedName>
        <fullName evidence="3">GLPGLI family protein</fullName>
    </recommendedName>
</protein>
<feature type="chain" id="PRO_5012758559" description="GLPGLI family protein" evidence="1">
    <location>
        <begin position="27"/>
        <end position="224"/>
    </location>
</feature>
<gene>
    <name evidence="2" type="ORF">KL86DYS2_11093</name>
</gene>
<evidence type="ECO:0000313" key="2">
    <source>
        <dbReference type="EMBL" id="SBV96435.1"/>
    </source>
</evidence>